<evidence type="ECO:0000313" key="3">
    <source>
        <dbReference type="EMBL" id="MBE8718010.1"/>
    </source>
</evidence>
<dbReference type="InterPro" id="IPR026272">
    <property type="entry name" value="SdpI"/>
</dbReference>
<feature type="transmembrane region" description="Helical" evidence="1">
    <location>
        <begin position="185"/>
        <end position="206"/>
    </location>
</feature>
<sequence length="218" mass="24863">MKSRFIAFCLVMIAVVCAVTGYFWQTLPEYIPLHWNYSGEVDSYERRELLWLLGPGLMAIMMLIALLMPYLSPRRFEIKKFEATWWYSMAIIVAMPAYIYSLVMISALGGEVSMKQALPAGLFAMMILLGNPLGKVRKNFFLGVRTPWTLSNDRVWYATHRLTAKLMVTSGVLGLTGLLLGVSNWMLLVLLFCWAPVAVIFSLVYYKRLEKSGNLEPR</sequence>
<evidence type="ECO:0000313" key="4">
    <source>
        <dbReference type="Proteomes" id="UP000652567"/>
    </source>
</evidence>
<keyword evidence="4" id="KW-1185">Reference proteome</keyword>
<dbReference type="PANTHER" id="PTHR37810:SF5">
    <property type="entry name" value="IMMUNITY PROTEIN SDPI"/>
    <property type="match status" value="1"/>
</dbReference>
<dbReference type="RefSeq" id="WP_193910230.1">
    <property type="nucleotide sequence ID" value="NZ_PRDL01000001.1"/>
</dbReference>
<proteinExistence type="predicted"/>
<protein>
    <submittedName>
        <fullName evidence="3">DUF1648 domain-containing protein</fullName>
    </submittedName>
</protein>
<dbReference type="GO" id="GO:0009636">
    <property type="term" value="P:response to toxic substance"/>
    <property type="evidence" value="ECO:0007669"/>
    <property type="project" value="TreeGrafter"/>
</dbReference>
<comment type="caution">
    <text evidence="3">The sequence shown here is derived from an EMBL/GenBank/DDBJ whole genome shotgun (WGS) entry which is preliminary data.</text>
</comment>
<dbReference type="Pfam" id="PF13630">
    <property type="entry name" value="SdpI"/>
    <property type="match status" value="1"/>
</dbReference>
<dbReference type="PIRSF" id="PIRSF038959">
    <property type="entry name" value="SdpI"/>
    <property type="match status" value="1"/>
</dbReference>
<gene>
    <name evidence="3" type="ORF">C4F51_12520</name>
</gene>
<keyword evidence="1" id="KW-1133">Transmembrane helix</keyword>
<dbReference type="EMBL" id="PRDL01000001">
    <property type="protein sequence ID" value="MBE8718010.1"/>
    <property type="molecule type" value="Genomic_DNA"/>
</dbReference>
<name>A0A928V6D9_9GAMM</name>
<dbReference type="Pfam" id="PF07853">
    <property type="entry name" value="DUF1648"/>
    <property type="match status" value="1"/>
</dbReference>
<feature type="transmembrane region" description="Helical" evidence="1">
    <location>
        <begin position="155"/>
        <end position="179"/>
    </location>
</feature>
<organism evidence="3 4">
    <name type="scientific">Cellvibrio polysaccharolyticus</name>
    <dbReference type="NCBI Taxonomy" id="2082724"/>
    <lineage>
        <taxon>Bacteria</taxon>
        <taxon>Pseudomonadati</taxon>
        <taxon>Pseudomonadota</taxon>
        <taxon>Gammaproteobacteria</taxon>
        <taxon>Cellvibrionales</taxon>
        <taxon>Cellvibrionaceae</taxon>
        <taxon>Cellvibrio</taxon>
    </lineage>
</organism>
<feature type="transmembrane region" description="Helical" evidence="1">
    <location>
        <begin position="117"/>
        <end position="134"/>
    </location>
</feature>
<dbReference type="AlphaFoldDB" id="A0A928V6D9"/>
<keyword evidence="1" id="KW-0812">Transmembrane</keyword>
<feature type="transmembrane region" description="Helical" evidence="1">
    <location>
        <begin position="49"/>
        <end position="71"/>
    </location>
</feature>
<feature type="domain" description="DUF1648" evidence="2">
    <location>
        <begin position="12"/>
        <end position="53"/>
    </location>
</feature>
<feature type="transmembrane region" description="Helical" evidence="1">
    <location>
        <begin position="5"/>
        <end position="24"/>
    </location>
</feature>
<accession>A0A928V6D9</accession>
<dbReference type="PANTHER" id="PTHR37810">
    <property type="entry name" value="IMMUNITY PROTEIN SDPI"/>
    <property type="match status" value="1"/>
</dbReference>
<dbReference type="Proteomes" id="UP000652567">
    <property type="component" value="Unassembled WGS sequence"/>
</dbReference>
<keyword evidence="1" id="KW-0472">Membrane</keyword>
<evidence type="ECO:0000256" key="1">
    <source>
        <dbReference type="SAM" id="Phobius"/>
    </source>
</evidence>
<feature type="transmembrane region" description="Helical" evidence="1">
    <location>
        <begin position="83"/>
        <end position="105"/>
    </location>
</feature>
<dbReference type="InterPro" id="IPR012867">
    <property type="entry name" value="DUF1648"/>
</dbReference>
<dbReference type="InterPro" id="IPR025962">
    <property type="entry name" value="SdpI/YhfL"/>
</dbReference>
<reference evidence="3" key="1">
    <citation type="submission" date="2018-07" db="EMBL/GenBank/DDBJ databases">
        <title>Genome assembly of strain Ka43.</title>
        <authorList>
            <person name="Kukolya J."/>
            <person name="Nagy I."/>
            <person name="Horvath B."/>
            <person name="Toth A."/>
        </authorList>
    </citation>
    <scope>NUCLEOTIDE SEQUENCE</scope>
    <source>
        <strain evidence="3">KB43</strain>
    </source>
</reference>
<evidence type="ECO:0000259" key="2">
    <source>
        <dbReference type="Pfam" id="PF07853"/>
    </source>
</evidence>